<name>A0ABT6VTN5_9ACTN</name>
<keyword evidence="1" id="KW-0812">Transmembrane</keyword>
<evidence type="ECO:0008006" key="4">
    <source>
        <dbReference type="Google" id="ProtNLM"/>
    </source>
</evidence>
<keyword evidence="3" id="KW-1185">Reference proteome</keyword>
<accession>A0ABT6VTN5</accession>
<feature type="transmembrane region" description="Helical" evidence="1">
    <location>
        <begin position="76"/>
        <end position="99"/>
    </location>
</feature>
<gene>
    <name evidence="2" type="ORF">POF43_003735</name>
</gene>
<evidence type="ECO:0000313" key="3">
    <source>
        <dbReference type="Proteomes" id="UP001156398"/>
    </source>
</evidence>
<comment type="caution">
    <text evidence="2">The sequence shown here is derived from an EMBL/GenBank/DDBJ whole genome shotgun (WGS) entry which is preliminary data.</text>
</comment>
<dbReference type="Proteomes" id="UP001156398">
    <property type="component" value="Unassembled WGS sequence"/>
</dbReference>
<proteinExistence type="predicted"/>
<evidence type="ECO:0000256" key="1">
    <source>
        <dbReference type="SAM" id="Phobius"/>
    </source>
</evidence>
<sequence>MSAFIRPFLPWIAYAVVGAVTDWRWGALAGLVLGGYQLLALRRAGRGWDSAVIQVCSVVYFVLVAAVAFHDPHSSLHAYARGASCLWLAAAAWGSLLLRRPFTLGIAKLDVPAQYWSSPAFYRVNAVVTTVWAAAFTITGLLLLALHGDTRPALAINIAGFVIPAVFTTRYTAAARARRDT</sequence>
<organism evidence="2 3">
    <name type="scientific">Streptantibioticus silvisoli</name>
    <dbReference type="NCBI Taxonomy" id="2705255"/>
    <lineage>
        <taxon>Bacteria</taxon>
        <taxon>Bacillati</taxon>
        <taxon>Actinomycetota</taxon>
        <taxon>Actinomycetes</taxon>
        <taxon>Kitasatosporales</taxon>
        <taxon>Streptomycetaceae</taxon>
        <taxon>Streptantibioticus</taxon>
    </lineage>
</organism>
<evidence type="ECO:0000313" key="2">
    <source>
        <dbReference type="EMBL" id="MDI5961843.1"/>
    </source>
</evidence>
<feature type="transmembrane region" description="Helical" evidence="1">
    <location>
        <begin position="152"/>
        <end position="173"/>
    </location>
</feature>
<feature type="transmembrane region" description="Helical" evidence="1">
    <location>
        <begin position="51"/>
        <end position="70"/>
    </location>
</feature>
<dbReference type="RefSeq" id="WP_271323906.1">
    <property type="nucleotide sequence ID" value="NZ_JAAGKO020000003.1"/>
</dbReference>
<keyword evidence="1" id="KW-1133">Transmembrane helix</keyword>
<dbReference type="EMBL" id="JAAGKO020000003">
    <property type="protein sequence ID" value="MDI5961843.1"/>
    <property type="molecule type" value="Genomic_DNA"/>
</dbReference>
<protein>
    <recommendedName>
        <fullName evidence="4">DUF3159 domain-containing protein</fullName>
    </recommendedName>
</protein>
<feature type="transmembrane region" description="Helical" evidence="1">
    <location>
        <begin position="120"/>
        <end position="146"/>
    </location>
</feature>
<keyword evidence="1" id="KW-0472">Membrane</keyword>
<feature type="transmembrane region" description="Helical" evidence="1">
    <location>
        <begin position="12"/>
        <end position="39"/>
    </location>
</feature>
<reference evidence="2 3" key="1">
    <citation type="submission" date="2023-05" db="EMBL/GenBank/DDBJ databases">
        <title>Streptantibioticus silvisoli sp. nov., acidotolerant actinomycetes 1 from pine litter.</title>
        <authorList>
            <person name="Swiecimska M."/>
            <person name="Golinska P."/>
            <person name="Sangal V."/>
            <person name="Wachnowicz B."/>
            <person name="Goodfellow M."/>
        </authorList>
    </citation>
    <scope>NUCLEOTIDE SEQUENCE [LARGE SCALE GENOMIC DNA]</scope>
    <source>
        <strain evidence="2 3">SL54</strain>
    </source>
</reference>